<dbReference type="InterPro" id="IPR036291">
    <property type="entry name" value="NAD(P)-bd_dom_sf"/>
</dbReference>
<accession>A0A1R1EK97</accession>
<dbReference type="RefSeq" id="WP_076172983.1">
    <property type="nucleotide sequence ID" value="NZ_MRTP01000007.1"/>
</dbReference>
<dbReference type="GO" id="GO:0016491">
    <property type="term" value="F:oxidoreductase activity"/>
    <property type="evidence" value="ECO:0007669"/>
    <property type="project" value="UniProtKB-KW"/>
</dbReference>
<dbReference type="InterPro" id="IPR051317">
    <property type="entry name" value="Gfo/Idh/MocA_oxidoreduct"/>
</dbReference>
<dbReference type="Pfam" id="PF01408">
    <property type="entry name" value="GFO_IDH_MocA"/>
    <property type="match status" value="1"/>
</dbReference>
<evidence type="ECO:0000313" key="4">
    <source>
        <dbReference type="EMBL" id="OMF52162.1"/>
    </source>
</evidence>
<dbReference type="STRING" id="297318.BK138_22150"/>
<reference evidence="4 5" key="1">
    <citation type="submission" date="2016-11" db="EMBL/GenBank/DDBJ databases">
        <title>Paenibacillus species isolates.</title>
        <authorList>
            <person name="Beno S.M."/>
        </authorList>
    </citation>
    <scope>NUCLEOTIDE SEQUENCE [LARGE SCALE GENOMIC DNA]</scope>
    <source>
        <strain evidence="4 5">FSL R5-0378</strain>
    </source>
</reference>
<evidence type="ECO:0000313" key="5">
    <source>
        <dbReference type="Proteomes" id="UP000187172"/>
    </source>
</evidence>
<dbReference type="InterPro" id="IPR000683">
    <property type="entry name" value="Gfo/Idh/MocA-like_OxRdtase_N"/>
</dbReference>
<gene>
    <name evidence="4" type="ORF">BK138_22150</name>
</gene>
<comment type="caution">
    <text evidence="4">The sequence shown here is derived from an EMBL/GenBank/DDBJ whole genome shotgun (WGS) entry which is preliminary data.</text>
</comment>
<dbReference type="GO" id="GO:0000166">
    <property type="term" value="F:nucleotide binding"/>
    <property type="evidence" value="ECO:0007669"/>
    <property type="project" value="InterPro"/>
</dbReference>
<evidence type="ECO:0000256" key="2">
    <source>
        <dbReference type="ARBA" id="ARBA00023002"/>
    </source>
</evidence>
<proteinExistence type="inferred from homology"/>
<keyword evidence="5" id="KW-1185">Reference proteome</keyword>
<dbReference type="EMBL" id="MRTP01000007">
    <property type="protein sequence ID" value="OMF52162.1"/>
    <property type="molecule type" value="Genomic_DNA"/>
</dbReference>
<protein>
    <submittedName>
        <fullName evidence="4">Oxidoreductase</fullName>
    </submittedName>
</protein>
<keyword evidence="2" id="KW-0560">Oxidoreductase</keyword>
<sequence>MSTEELKIAIIGLDTSHAPLFAELLNNPDHPHHVRGGTVTAAYPGGSPDFELSIGRVDKFTAEVRDNSGVPIVQSIQEAAENADAILLLSVDGRVHLEQFRKIVPYRKPVFIDKPFAVTTRDAKAIYRLAQEHGIPLMSCSSVRWSEGLGRALDSAGQGNIIGVDTYGPMELQSTQPGFYWYGIHAADMLYRSMGKGCKEVTVTTNADHDLAVGVWEDGRVGTLRGNRKGNRRFGALIHREQGTEHVDVYADGKPYYASMLEEVIRMFQTGAAPIDMTETLEVIAFLEAANESRETGRTVKLDTGISPVASS</sequence>
<dbReference type="PANTHER" id="PTHR43708:SF5">
    <property type="entry name" value="CONSERVED EXPRESSED OXIDOREDUCTASE (EUROFUNG)-RELATED"/>
    <property type="match status" value="1"/>
</dbReference>
<evidence type="ECO:0000256" key="1">
    <source>
        <dbReference type="ARBA" id="ARBA00010928"/>
    </source>
</evidence>
<evidence type="ECO:0000259" key="3">
    <source>
        <dbReference type="Pfam" id="PF01408"/>
    </source>
</evidence>
<comment type="similarity">
    <text evidence="1">Belongs to the Gfo/Idh/MocA family.</text>
</comment>
<dbReference type="Proteomes" id="UP000187172">
    <property type="component" value="Unassembled WGS sequence"/>
</dbReference>
<dbReference type="SUPFAM" id="SSF51735">
    <property type="entry name" value="NAD(P)-binding Rossmann-fold domains"/>
    <property type="match status" value="1"/>
</dbReference>
<dbReference type="PANTHER" id="PTHR43708">
    <property type="entry name" value="CONSERVED EXPRESSED OXIDOREDUCTASE (EUROFUNG)"/>
    <property type="match status" value="1"/>
</dbReference>
<organism evidence="4 5">
    <name type="scientific">Paenibacillus rhizosphaerae</name>
    <dbReference type="NCBI Taxonomy" id="297318"/>
    <lineage>
        <taxon>Bacteria</taxon>
        <taxon>Bacillati</taxon>
        <taxon>Bacillota</taxon>
        <taxon>Bacilli</taxon>
        <taxon>Bacillales</taxon>
        <taxon>Paenibacillaceae</taxon>
        <taxon>Paenibacillus</taxon>
    </lineage>
</organism>
<dbReference type="Gene3D" id="3.30.360.10">
    <property type="entry name" value="Dihydrodipicolinate Reductase, domain 2"/>
    <property type="match status" value="1"/>
</dbReference>
<dbReference type="Gene3D" id="3.40.50.720">
    <property type="entry name" value="NAD(P)-binding Rossmann-like Domain"/>
    <property type="match status" value="1"/>
</dbReference>
<name>A0A1R1EK97_9BACL</name>
<feature type="domain" description="Gfo/Idh/MocA-like oxidoreductase N-terminal" evidence="3">
    <location>
        <begin position="62"/>
        <end position="137"/>
    </location>
</feature>
<dbReference type="AlphaFoldDB" id="A0A1R1EK97"/>